<evidence type="ECO:0000313" key="2">
    <source>
        <dbReference type="EMBL" id="KAK2035056.1"/>
    </source>
</evidence>
<feature type="transmembrane region" description="Helical" evidence="1">
    <location>
        <begin position="39"/>
        <end position="63"/>
    </location>
</feature>
<evidence type="ECO:0000256" key="1">
    <source>
        <dbReference type="SAM" id="Phobius"/>
    </source>
</evidence>
<gene>
    <name evidence="2" type="ORF">LX32DRAFT_252515</name>
</gene>
<name>A0AAD9HTL8_9PEZI</name>
<protein>
    <submittedName>
        <fullName evidence="2">Uncharacterized protein</fullName>
    </submittedName>
</protein>
<reference evidence="2" key="1">
    <citation type="submission" date="2021-06" db="EMBL/GenBank/DDBJ databases">
        <title>Comparative genomics, transcriptomics and evolutionary studies reveal genomic signatures of adaptation to plant cell wall in hemibiotrophic fungi.</title>
        <authorList>
            <consortium name="DOE Joint Genome Institute"/>
            <person name="Baroncelli R."/>
            <person name="Diaz J.F."/>
            <person name="Benocci T."/>
            <person name="Peng M."/>
            <person name="Battaglia E."/>
            <person name="Haridas S."/>
            <person name="Andreopoulos W."/>
            <person name="Labutti K."/>
            <person name="Pangilinan J."/>
            <person name="Floch G.L."/>
            <person name="Makela M.R."/>
            <person name="Henrissat B."/>
            <person name="Grigoriev I.V."/>
            <person name="Crouch J.A."/>
            <person name="De Vries R.P."/>
            <person name="Sukno S.A."/>
            <person name="Thon M.R."/>
        </authorList>
    </citation>
    <scope>NUCLEOTIDE SEQUENCE</scope>
    <source>
        <strain evidence="2">MAFF235873</strain>
    </source>
</reference>
<organism evidence="2 3">
    <name type="scientific">Colletotrichum zoysiae</name>
    <dbReference type="NCBI Taxonomy" id="1216348"/>
    <lineage>
        <taxon>Eukaryota</taxon>
        <taxon>Fungi</taxon>
        <taxon>Dikarya</taxon>
        <taxon>Ascomycota</taxon>
        <taxon>Pezizomycotina</taxon>
        <taxon>Sordariomycetes</taxon>
        <taxon>Hypocreomycetidae</taxon>
        <taxon>Glomerellales</taxon>
        <taxon>Glomerellaceae</taxon>
        <taxon>Colletotrichum</taxon>
        <taxon>Colletotrichum graminicola species complex</taxon>
    </lineage>
</organism>
<comment type="caution">
    <text evidence="2">The sequence shown here is derived from an EMBL/GenBank/DDBJ whole genome shotgun (WGS) entry which is preliminary data.</text>
</comment>
<keyword evidence="1" id="KW-0472">Membrane</keyword>
<dbReference type="Proteomes" id="UP001232148">
    <property type="component" value="Unassembled WGS sequence"/>
</dbReference>
<dbReference type="EMBL" id="MU842810">
    <property type="protein sequence ID" value="KAK2035056.1"/>
    <property type="molecule type" value="Genomic_DNA"/>
</dbReference>
<evidence type="ECO:0000313" key="3">
    <source>
        <dbReference type="Proteomes" id="UP001232148"/>
    </source>
</evidence>
<accession>A0AAD9HTL8</accession>
<keyword evidence="3" id="KW-1185">Reference proteome</keyword>
<keyword evidence="1" id="KW-1133">Transmembrane helix</keyword>
<sequence>MREQDIISSQIRSQSHDRLTIHTSHSIVGPFSLDATFSFISLFGNQVAVLFAAGQSIILFYIFKMQYPTFGHFLLASILAVQGAHSFSLTPAGQVAQRYAAPALALALPILAAPQPASIEAREPHHKGKKTKGNKGGKRDVLTARAFTA</sequence>
<dbReference type="AlphaFoldDB" id="A0AAD9HTL8"/>
<proteinExistence type="predicted"/>
<keyword evidence="1" id="KW-0812">Transmembrane</keyword>